<proteinExistence type="predicted"/>
<protein>
    <submittedName>
        <fullName evidence="2">Uncharacterized protein</fullName>
    </submittedName>
</protein>
<evidence type="ECO:0000313" key="2">
    <source>
        <dbReference type="EMBL" id="EYU22436.1"/>
    </source>
</evidence>
<evidence type="ECO:0000313" key="3">
    <source>
        <dbReference type="Proteomes" id="UP000030748"/>
    </source>
</evidence>
<gene>
    <name evidence="2" type="ORF">MIMGU_mgv1a016488mg</name>
</gene>
<dbReference type="AlphaFoldDB" id="A0A022Q3C3"/>
<dbReference type="Proteomes" id="UP000030748">
    <property type="component" value="Unassembled WGS sequence"/>
</dbReference>
<accession>A0A022Q3C3</accession>
<feature type="region of interest" description="Disordered" evidence="1">
    <location>
        <begin position="64"/>
        <end position="87"/>
    </location>
</feature>
<dbReference type="EMBL" id="KI632201">
    <property type="protein sequence ID" value="EYU22436.1"/>
    <property type="molecule type" value="Genomic_DNA"/>
</dbReference>
<organism evidence="2 3">
    <name type="scientific">Erythranthe guttata</name>
    <name type="common">Yellow monkey flower</name>
    <name type="synonym">Mimulus guttatus</name>
    <dbReference type="NCBI Taxonomy" id="4155"/>
    <lineage>
        <taxon>Eukaryota</taxon>
        <taxon>Viridiplantae</taxon>
        <taxon>Streptophyta</taxon>
        <taxon>Embryophyta</taxon>
        <taxon>Tracheophyta</taxon>
        <taxon>Spermatophyta</taxon>
        <taxon>Magnoliopsida</taxon>
        <taxon>eudicotyledons</taxon>
        <taxon>Gunneridae</taxon>
        <taxon>Pentapetalae</taxon>
        <taxon>asterids</taxon>
        <taxon>lamiids</taxon>
        <taxon>Lamiales</taxon>
        <taxon>Phrymaceae</taxon>
        <taxon>Erythranthe</taxon>
    </lineage>
</organism>
<sequence length="119" mass="11522">MTADCVMKFFIDGFPVSITGTFRSLYFDSSSITLSIELSGATVGASFPIPLSITTPPATAAPTAAAASPATASGPVAPSASAPSAPAAPVVTPAAAADVADKAAAAISAFCSTQSIIAE</sequence>
<reference evidence="2 3" key="1">
    <citation type="journal article" date="2013" name="Proc. Natl. Acad. Sci. U.S.A.">
        <title>Fine-scale variation in meiotic recombination in Mimulus inferred from population shotgun sequencing.</title>
        <authorList>
            <person name="Hellsten U."/>
            <person name="Wright K.M."/>
            <person name="Jenkins J."/>
            <person name="Shu S."/>
            <person name="Yuan Y."/>
            <person name="Wessler S.R."/>
            <person name="Schmutz J."/>
            <person name="Willis J.H."/>
            <person name="Rokhsar D.S."/>
        </authorList>
    </citation>
    <scope>NUCLEOTIDE SEQUENCE [LARGE SCALE GENOMIC DNA]</scope>
    <source>
        <strain evidence="3">cv. DUN x IM62</strain>
    </source>
</reference>
<name>A0A022Q3C3_ERYGU</name>
<evidence type="ECO:0000256" key="1">
    <source>
        <dbReference type="SAM" id="MobiDB-lite"/>
    </source>
</evidence>
<keyword evidence="3" id="KW-1185">Reference proteome</keyword>